<accession>A0A165NEE9</accession>
<evidence type="ECO:0000259" key="1">
    <source>
        <dbReference type="SMART" id="SM00382"/>
    </source>
</evidence>
<dbReference type="InterPro" id="IPR002611">
    <property type="entry name" value="IstB_ATP-bd"/>
</dbReference>
<dbReference type="CDD" id="cd00009">
    <property type="entry name" value="AAA"/>
    <property type="match status" value="1"/>
</dbReference>
<dbReference type="EMBL" id="LRFC01000024">
    <property type="protein sequence ID" value="KZE65695.1"/>
    <property type="molecule type" value="Genomic_DNA"/>
</dbReference>
<name>A0A165NEE9_9BACL</name>
<gene>
    <name evidence="2" type="ORF">AWM68_20420</name>
</gene>
<dbReference type="GO" id="GO:0006260">
    <property type="term" value="P:DNA replication"/>
    <property type="evidence" value="ECO:0007669"/>
    <property type="project" value="TreeGrafter"/>
</dbReference>
<reference evidence="3" key="1">
    <citation type="submission" date="2016-01" db="EMBL/GenBank/DDBJ databases">
        <title>Draft genome of Chromobacterium sp. F49.</title>
        <authorList>
            <person name="Hong K.W."/>
        </authorList>
    </citation>
    <scope>NUCLEOTIDE SEQUENCE [LARGE SCALE GENOMIC DNA]</scope>
    <source>
        <strain evidence="3">P7IIIA</strain>
    </source>
</reference>
<evidence type="ECO:0000313" key="3">
    <source>
        <dbReference type="Proteomes" id="UP000076567"/>
    </source>
</evidence>
<dbReference type="AlphaFoldDB" id="A0A165NEE9"/>
<dbReference type="NCBIfam" id="NF005378">
    <property type="entry name" value="PRK06921.1"/>
    <property type="match status" value="1"/>
</dbReference>
<organism evidence="2 3">
    <name type="scientific">Fictibacillus phosphorivorans</name>
    <dbReference type="NCBI Taxonomy" id="1221500"/>
    <lineage>
        <taxon>Bacteria</taxon>
        <taxon>Bacillati</taxon>
        <taxon>Bacillota</taxon>
        <taxon>Bacilli</taxon>
        <taxon>Bacillales</taxon>
        <taxon>Fictibacillaceae</taxon>
        <taxon>Fictibacillus</taxon>
    </lineage>
</organism>
<dbReference type="SMART" id="SM00382">
    <property type="entry name" value="AAA"/>
    <property type="match status" value="1"/>
</dbReference>
<dbReference type="Gene3D" id="3.40.50.300">
    <property type="entry name" value="P-loop containing nucleotide triphosphate hydrolases"/>
    <property type="match status" value="1"/>
</dbReference>
<dbReference type="SUPFAM" id="SSF52540">
    <property type="entry name" value="P-loop containing nucleoside triphosphate hydrolases"/>
    <property type="match status" value="1"/>
</dbReference>
<dbReference type="PANTHER" id="PTHR30050:SF10">
    <property type="entry name" value="PHAGE-LIKE ELEMENT PBSX PROTEIN XKDC"/>
    <property type="match status" value="1"/>
</dbReference>
<dbReference type="GO" id="GO:0005524">
    <property type="term" value="F:ATP binding"/>
    <property type="evidence" value="ECO:0007669"/>
    <property type="project" value="InterPro"/>
</dbReference>
<dbReference type="FunFam" id="3.40.50.300:FF:002497">
    <property type="entry name" value="DNA replication protein"/>
    <property type="match status" value="1"/>
</dbReference>
<protein>
    <recommendedName>
        <fullName evidence="1">AAA+ ATPase domain-containing protein</fullName>
    </recommendedName>
</protein>
<evidence type="ECO:0000313" key="2">
    <source>
        <dbReference type="EMBL" id="KZE65695.1"/>
    </source>
</evidence>
<dbReference type="InterPro" id="IPR027417">
    <property type="entry name" value="P-loop_NTPase"/>
</dbReference>
<proteinExistence type="predicted"/>
<feature type="domain" description="AAA+ ATPase" evidence="1">
    <location>
        <begin position="120"/>
        <end position="248"/>
    </location>
</feature>
<dbReference type="PANTHER" id="PTHR30050">
    <property type="entry name" value="CHROMOSOMAL REPLICATION INITIATOR PROTEIN DNAA"/>
    <property type="match status" value="1"/>
</dbReference>
<comment type="caution">
    <text evidence="2">The sequence shown here is derived from an EMBL/GenBank/DDBJ whole genome shotgun (WGS) entry which is preliminary data.</text>
</comment>
<dbReference type="InterPro" id="IPR003593">
    <property type="entry name" value="AAA+_ATPase"/>
</dbReference>
<dbReference type="Pfam" id="PF01695">
    <property type="entry name" value="IstB_IS21"/>
    <property type="match status" value="1"/>
</dbReference>
<dbReference type="Proteomes" id="UP000076567">
    <property type="component" value="Unassembled WGS sequence"/>
</dbReference>
<keyword evidence="3" id="KW-1185">Reference proteome</keyword>
<sequence length="275" mass="32299">MKCKDKRILIFRVHKDTKWIEDEKTQSSIPESMVTEDEFYSGLVCHPKDAWEWRDTFSQRCDCSITRKIQKIMKSSEITEAFKKMAFSNFERDGMHELIQEAYQCAIDYYRDFDCIKGDRCNSISLLGQPGCGKTHLLTAIANNLIHKKQVSVLYFPFVEGFNDLKDNFDLLEEKLSNMKRVDVLFIDDLFKPVTADSKDGRRRKPRATEWQIEQIYAVINFRYLNHKPMLISSELNVDELIDIDEALGTRIYQMSKDYTVVIEGDRKLLNYRLA</sequence>